<keyword evidence="9" id="KW-1185">Reference proteome</keyword>
<evidence type="ECO:0000256" key="5">
    <source>
        <dbReference type="ARBA" id="ARBA00022970"/>
    </source>
</evidence>
<feature type="region of interest" description="Disordered" evidence="6">
    <location>
        <begin position="338"/>
        <end position="379"/>
    </location>
</feature>
<feature type="region of interest" description="Disordered" evidence="6">
    <location>
        <begin position="398"/>
        <end position="426"/>
    </location>
</feature>
<evidence type="ECO:0000256" key="3">
    <source>
        <dbReference type="ARBA" id="ARBA00022448"/>
    </source>
</evidence>
<gene>
    <name evidence="8" type="ORF">BN7_2021</name>
</gene>
<keyword evidence="5" id="KW-0029">Amino-acid transport</keyword>
<dbReference type="FunCoup" id="K0KHI5">
    <property type="interactions" value="62"/>
</dbReference>
<keyword evidence="4" id="KW-0653">Protein transport</keyword>
<dbReference type="GO" id="GO:0006865">
    <property type="term" value="P:amino acid transport"/>
    <property type="evidence" value="ECO:0007669"/>
    <property type="project" value="UniProtKB-KW"/>
</dbReference>
<comment type="caution">
    <text evidence="8">The sequence shown here is derived from an EMBL/GenBank/DDBJ whole genome shotgun (WGS) entry which is preliminary data.</text>
</comment>
<feature type="compositionally biased region" description="Polar residues" evidence="6">
    <location>
        <begin position="345"/>
        <end position="356"/>
    </location>
</feature>
<dbReference type="InParanoid" id="K0KHI5"/>
<organism evidence="8 9">
    <name type="scientific">Wickerhamomyces ciferrii (strain ATCC 14091 / BCRC 22168 / CBS 111 / JCM 3599 / NBRC 0793 / NRRL Y-1031 F-60-10)</name>
    <name type="common">Yeast</name>
    <name type="synonym">Pichia ciferrii</name>
    <dbReference type="NCBI Taxonomy" id="1206466"/>
    <lineage>
        <taxon>Eukaryota</taxon>
        <taxon>Fungi</taxon>
        <taxon>Dikarya</taxon>
        <taxon>Ascomycota</taxon>
        <taxon>Saccharomycotina</taxon>
        <taxon>Saccharomycetes</taxon>
        <taxon>Phaffomycetales</taxon>
        <taxon>Wickerhamomycetaceae</taxon>
        <taxon>Wickerhamomyces</taxon>
    </lineage>
</organism>
<evidence type="ECO:0000313" key="9">
    <source>
        <dbReference type="Proteomes" id="UP000009328"/>
    </source>
</evidence>
<evidence type="ECO:0000256" key="6">
    <source>
        <dbReference type="SAM" id="MobiDB-lite"/>
    </source>
</evidence>
<protein>
    <recommendedName>
        <fullName evidence="2">Protein LST4</fullName>
    </recommendedName>
</protein>
<reference evidence="8 9" key="1">
    <citation type="journal article" date="2012" name="Eukaryot. Cell">
        <title>Draft genome sequence of Wickerhamomyces ciferrii NRRL Y-1031 F-60-10.</title>
        <authorList>
            <person name="Schneider J."/>
            <person name="Andrea H."/>
            <person name="Blom J."/>
            <person name="Jaenicke S."/>
            <person name="Ruckert C."/>
            <person name="Schorsch C."/>
            <person name="Szczepanowski R."/>
            <person name="Farwick M."/>
            <person name="Goesmann A."/>
            <person name="Puhler A."/>
            <person name="Schaffer S."/>
            <person name="Tauch A."/>
            <person name="Kohler T."/>
            <person name="Brinkrolf K."/>
        </authorList>
    </citation>
    <scope>NUCLEOTIDE SEQUENCE [LARGE SCALE GENOMIC DNA]</scope>
    <source>
        <strain evidence="9">ATCC 14091 / BCRC 22168 / CBS 111 / JCM 3599 / NBRC 0793 / NRRL Y-1031 F-60-10</strain>
    </source>
</reference>
<keyword evidence="3" id="KW-0813">Transport</keyword>
<dbReference type="PROSITE" id="PS51836">
    <property type="entry name" value="DENN_FNIP12"/>
    <property type="match status" value="1"/>
</dbReference>
<dbReference type="GO" id="GO:0005737">
    <property type="term" value="C:cytoplasm"/>
    <property type="evidence" value="ECO:0007669"/>
    <property type="project" value="UniProtKB-ARBA"/>
</dbReference>
<name>K0KHI5_WICCF</name>
<dbReference type="InterPro" id="IPR041153">
    <property type="entry name" value="LST4_longin"/>
</dbReference>
<dbReference type="GO" id="GO:0015031">
    <property type="term" value="P:protein transport"/>
    <property type="evidence" value="ECO:0007669"/>
    <property type="project" value="UniProtKB-KW"/>
</dbReference>
<accession>K0KHI5</accession>
<comment type="similarity">
    <text evidence="1">Belongs to the LST4 family.</text>
</comment>
<dbReference type="STRING" id="1206466.K0KHI5"/>
<feature type="domain" description="UDENN FNIP1/2-type" evidence="7">
    <location>
        <begin position="62"/>
        <end position="718"/>
    </location>
</feature>
<evidence type="ECO:0000256" key="4">
    <source>
        <dbReference type="ARBA" id="ARBA00022927"/>
    </source>
</evidence>
<evidence type="ECO:0000256" key="2">
    <source>
        <dbReference type="ARBA" id="ARBA00013394"/>
    </source>
</evidence>
<dbReference type="HOGENOM" id="CLU_010482_0_0_1"/>
<evidence type="ECO:0000313" key="8">
    <source>
        <dbReference type="EMBL" id="CCH42476.1"/>
    </source>
</evidence>
<evidence type="ECO:0000259" key="7">
    <source>
        <dbReference type="PROSITE" id="PS51836"/>
    </source>
</evidence>
<dbReference type="eggNOG" id="ENOG502QPJF">
    <property type="taxonomic scope" value="Eukaryota"/>
</dbReference>
<dbReference type="Pfam" id="PF18639">
    <property type="entry name" value="Longin_2"/>
    <property type="match status" value="1"/>
</dbReference>
<sequence length="718" mass="82454">MLGRLFNNRSNEQLNSHQNSSINICHTMNNMNSLNTGNNIIEDLNSRTILYGTSNPILPININLSKFRLFIIQDKGELMVKNNFKIYYDSNITTTNNGTTTNKNKIDYNIFQFLEIMFGNSIHHDFQSNETIKIHNLESLQFTLISKHFNIKLSNQKKNLKFAIGLIIPCSIDLISTTITPNWQTIIHYLSIFQSIFIKNHLLNYNNYLDISIFYKNFIKNLKNLIITPRLLPGLNFINNNFFLKKWCFEINNWIEIKDGSKPCLVNGSKFLLTLLTIIQTVKYQLINNNSDEFIRIIIMASNSMVATKLIFILNGILPFNLKINQLNDGNIELKRDTTTTTTTNPISTGTHNDNQYHPPSPPTPHPMKKGWEIPKTPSKSITTPSLMTPCKSLIIQPNSSTNSSIPTSNSMSYLSSSLSSSSTNSSSTIFSNSLTRGFQYLQNWKNSTNNGNTGDVISSGSSFKTPSPGLEYDDYPWNSNHNGSINNNISNGYSTGSNMNTMNNNSIKFKKIELNSLNIKRSTTTLFKINNNISKNGIEGKDKFSQEFNDLMNSDIDYNYNYDSSKSVSILEIPFDDEDQEDSEDKDYDYKKLPKLCGYVQDYLPDFHIQACPNSQDLESKIISSMKNSLTQFNKSKTFLISLRIREIKEIQLTKNDEKRYTSSIRKIYYNSKPNLNYLNQDNYTKIEILFEKIRNLFKQDENDEEINKIRDYLKNL</sequence>
<dbReference type="Proteomes" id="UP000009328">
    <property type="component" value="Unassembled WGS sequence"/>
</dbReference>
<dbReference type="AlphaFoldDB" id="K0KHI5"/>
<proteinExistence type="inferred from homology"/>
<evidence type="ECO:0000256" key="1">
    <source>
        <dbReference type="ARBA" id="ARBA00010162"/>
    </source>
</evidence>
<dbReference type="EMBL" id="CAIF01000047">
    <property type="protein sequence ID" value="CCH42476.1"/>
    <property type="molecule type" value="Genomic_DNA"/>
</dbReference>
<dbReference type="InterPro" id="IPR037545">
    <property type="entry name" value="DENN_FNIP1/2"/>
</dbReference>